<proteinExistence type="predicted"/>
<sequence length="179" mass="20792">MLIYFIGPGGAGKTTTAKLLVSQLGCKYYDLDEQFMLVEGHIGQYIAEYGYQQYAFRNIQLFLQLQAKCETQGIIVCSSGFMTYPNDIHKEYVKIKNMIENYKFTFLLLPSLELEGCVREILIRQMKRVYLDASEEKEELKIRMRFQQYVGLNCQRVLTDVIPNIVVSRIMRIIEGDDS</sequence>
<dbReference type="eggNOG" id="COG0703">
    <property type="taxonomic scope" value="Bacteria"/>
</dbReference>
<accession>N9A2P9</accession>
<dbReference type="SUPFAM" id="SSF52540">
    <property type="entry name" value="P-loop containing nucleoside triphosphate hydrolases"/>
    <property type="match status" value="1"/>
</dbReference>
<name>N9A2P9_ACIVR</name>
<organism evidence="1 2">
    <name type="scientific">Acinetobacter venetianus (strain ATCC 31012 / DSM 23050 / BCRC 14357 / CCUG 45561 / CIP 110063 / KCTC 2702 / LMG 19082 / RAG-1)</name>
    <dbReference type="NCBI Taxonomy" id="1191460"/>
    <lineage>
        <taxon>Bacteria</taxon>
        <taxon>Pseudomonadati</taxon>
        <taxon>Pseudomonadota</taxon>
        <taxon>Gammaproteobacteria</taxon>
        <taxon>Moraxellales</taxon>
        <taxon>Moraxellaceae</taxon>
        <taxon>Acinetobacter</taxon>
    </lineage>
</organism>
<protein>
    <recommendedName>
        <fullName evidence="3">Shikimate kinase</fullName>
    </recommendedName>
</protein>
<comment type="caution">
    <text evidence="1">The sequence shown here is derived from an EMBL/GenBank/DDBJ whole genome shotgun (WGS) entry which is preliminary data.</text>
</comment>
<evidence type="ECO:0008006" key="3">
    <source>
        <dbReference type="Google" id="ProtNLM"/>
    </source>
</evidence>
<reference evidence="1 2" key="1">
    <citation type="submission" date="2013-02" db="EMBL/GenBank/DDBJ databases">
        <title>The Genome Sequence of Acinetobacter venetianus CIP 110063.</title>
        <authorList>
            <consortium name="The Broad Institute Genome Sequencing Platform"/>
            <consortium name="The Broad Institute Genome Sequencing Center for Infectious Disease"/>
            <person name="Cerqueira G."/>
            <person name="Feldgarden M."/>
            <person name="Courvalin P."/>
            <person name="Perichon B."/>
            <person name="Grillot-Courvalin C."/>
            <person name="Clermont D."/>
            <person name="Rocha E."/>
            <person name="Yoon E.-J."/>
            <person name="Nemec A."/>
            <person name="Walker B."/>
            <person name="Young S.K."/>
            <person name="Zeng Q."/>
            <person name="Gargeya S."/>
            <person name="Fitzgerald M."/>
            <person name="Haas B."/>
            <person name="Abouelleil A."/>
            <person name="Alvarado L."/>
            <person name="Arachchi H.M."/>
            <person name="Berlin A.M."/>
            <person name="Chapman S.B."/>
            <person name="Dewar J."/>
            <person name="Goldberg J."/>
            <person name="Griggs A."/>
            <person name="Gujja S."/>
            <person name="Hansen M."/>
            <person name="Howarth C."/>
            <person name="Imamovic A."/>
            <person name="Larimer J."/>
            <person name="McCowan C."/>
            <person name="Murphy C."/>
            <person name="Neiman D."/>
            <person name="Pearson M."/>
            <person name="Priest M."/>
            <person name="Roberts A."/>
            <person name="Saif S."/>
            <person name="Shea T."/>
            <person name="Sisk P."/>
            <person name="Sykes S."/>
            <person name="Wortman J."/>
            <person name="Nusbaum C."/>
            <person name="Birren B."/>
        </authorList>
    </citation>
    <scope>NUCLEOTIDE SEQUENCE [LARGE SCALE GENOMIC DNA]</scope>
    <source>
        <strain evidence="2">ATCC 31012 / DSM 23050 / BCRC 14357 / CCUG 45561 / CIP 110063 / KCTC 2702 / LMG 19082 / RAG-1</strain>
    </source>
</reference>
<dbReference type="OrthoDB" id="9003057at2"/>
<dbReference type="Proteomes" id="UP000018445">
    <property type="component" value="Unassembled WGS sequence"/>
</dbReference>
<dbReference type="Pfam" id="PF01202">
    <property type="entry name" value="SKI"/>
    <property type="match status" value="1"/>
</dbReference>
<dbReference type="HOGENOM" id="CLU_109723_0_0_6"/>
<dbReference type="Gene3D" id="3.40.50.300">
    <property type="entry name" value="P-loop containing nucleotide triphosphate hydrolases"/>
    <property type="match status" value="1"/>
</dbReference>
<keyword evidence="2" id="KW-1185">Reference proteome</keyword>
<evidence type="ECO:0000313" key="1">
    <source>
        <dbReference type="EMBL" id="ENV38005.1"/>
    </source>
</evidence>
<dbReference type="InterPro" id="IPR027417">
    <property type="entry name" value="P-loop_NTPase"/>
</dbReference>
<dbReference type="PATRIC" id="fig|1191460.12.peg.755"/>
<evidence type="ECO:0000313" key="2">
    <source>
        <dbReference type="Proteomes" id="UP000018445"/>
    </source>
</evidence>
<dbReference type="EMBL" id="APPO01000008">
    <property type="protein sequence ID" value="ENV38005.1"/>
    <property type="molecule type" value="Genomic_DNA"/>
</dbReference>
<dbReference type="AlphaFoldDB" id="N9A2P9"/>
<dbReference type="InterPro" id="IPR031322">
    <property type="entry name" value="Shikimate/glucono_kinase"/>
</dbReference>
<dbReference type="RefSeq" id="WP_004877687.1">
    <property type="nucleotide sequence ID" value="NZ_AKIQ01000044.1"/>
</dbReference>
<dbReference type="GeneID" id="58193664"/>
<gene>
    <name evidence="1" type="ORF">F959_00762</name>
</gene>